<dbReference type="AlphaFoldDB" id="A0A2N1M703"/>
<dbReference type="Proteomes" id="UP000233469">
    <property type="component" value="Unassembled WGS sequence"/>
</dbReference>
<dbReference type="VEuPathDB" id="FungiDB:FUN_017809"/>
<reference evidence="1 2" key="2">
    <citation type="submission" date="2017-10" db="EMBL/GenBank/DDBJ databases">
        <title>Extensive intraspecific genome diversity in a model arbuscular mycorrhizal fungus.</title>
        <authorList>
            <person name="Chen E.C.H."/>
            <person name="Morin E."/>
            <person name="Baudet D."/>
            <person name="Noel J."/>
            <person name="Ndikumana S."/>
            <person name="Charron P."/>
            <person name="St-Onge C."/>
            <person name="Giorgi J."/>
            <person name="Grigoriev I.V."/>
            <person name="Roux C."/>
            <person name="Martin F.M."/>
            <person name="Corradi N."/>
        </authorList>
    </citation>
    <scope>NUCLEOTIDE SEQUENCE [LARGE SCALE GENOMIC DNA]</scope>
    <source>
        <strain evidence="1 2">C2</strain>
    </source>
</reference>
<dbReference type="EMBL" id="LLXL01004417">
    <property type="protein sequence ID" value="PKK57413.1"/>
    <property type="molecule type" value="Genomic_DNA"/>
</dbReference>
<sequence>MTRADKRTSPRVLIKTSGIDKQNNLIIGHLNVINNVDHRLLTIQLQKCLGCELDNIEQLNQKTFNCNILVNANDCLIVGVQSNNAINDVHYRLILNNNNLKAILQTNLLDITDLSYNNFLFKNNWKSYETTINHSVLSIDCLVKINDNLITKLLDFSHDRNQLLIIQKQLLESLTRKFEIYTDGSVCDFRSQQCTISFGFIIVRNNMILHSFRSKISYFPSSNKAELLADIMIL</sequence>
<evidence type="ECO:0000313" key="2">
    <source>
        <dbReference type="Proteomes" id="UP000233469"/>
    </source>
</evidence>
<evidence type="ECO:0000313" key="1">
    <source>
        <dbReference type="EMBL" id="PKK57413.1"/>
    </source>
</evidence>
<accession>A0A2N1M703</accession>
<evidence type="ECO:0008006" key="3">
    <source>
        <dbReference type="Google" id="ProtNLM"/>
    </source>
</evidence>
<protein>
    <recommendedName>
        <fullName evidence="3">RNase H type-1 domain-containing protein</fullName>
    </recommendedName>
</protein>
<reference evidence="1 2" key="1">
    <citation type="submission" date="2016-04" db="EMBL/GenBank/DDBJ databases">
        <title>Genome analyses suggest a sexual origin of heterokaryosis in a supposedly ancient asexual fungus.</title>
        <authorList>
            <person name="Ropars J."/>
            <person name="Sedzielewska K."/>
            <person name="Noel J."/>
            <person name="Charron P."/>
            <person name="Farinelli L."/>
            <person name="Marton T."/>
            <person name="Kruger M."/>
            <person name="Pelin A."/>
            <person name="Brachmann A."/>
            <person name="Corradi N."/>
        </authorList>
    </citation>
    <scope>NUCLEOTIDE SEQUENCE [LARGE SCALE GENOMIC DNA]</scope>
    <source>
        <strain evidence="1 2">C2</strain>
    </source>
</reference>
<dbReference type="VEuPathDB" id="FungiDB:RhiirA1_475868"/>
<organism evidence="1 2">
    <name type="scientific">Rhizophagus irregularis</name>
    <dbReference type="NCBI Taxonomy" id="588596"/>
    <lineage>
        <taxon>Eukaryota</taxon>
        <taxon>Fungi</taxon>
        <taxon>Fungi incertae sedis</taxon>
        <taxon>Mucoromycota</taxon>
        <taxon>Glomeromycotina</taxon>
        <taxon>Glomeromycetes</taxon>
        <taxon>Glomerales</taxon>
        <taxon>Glomeraceae</taxon>
        <taxon>Rhizophagus</taxon>
    </lineage>
</organism>
<proteinExistence type="predicted"/>
<gene>
    <name evidence="1" type="ORF">RhiirC2_798076</name>
</gene>
<comment type="caution">
    <text evidence="1">The sequence shown here is derived from an EMBL/GenBank/DDBJ whole genome shotgun (WGS) entry which is preliminary data.</text>
</comment>
<name>A0A2N1M703_9GLOM</name>